<dbReference type="Proteomes" id="UP000006263">
    <property type="component" value="Unassembled WGS sequence"/>
</dbReference>
<dbReference type="EMBL" id="BAEP01000061">
    <property type="protein sequence ID" value="GAC25438.1"/>
    <property type="molecule type" value="Genomic_DNA"/>
</dbReference>
<gene>
    <name evidence="1" type="ORF">GMES_3153</name>
</gene>
<proteinExistence type="predicted"/>
<evidence type="ECO:0000313" key="2">
    <source>
        <dbReference type="Proteomes" id="UP000006263"/>
    </source>
</evidence>
<name>K6Z8X6_9ALTE</name>
<sequence>MHFAFRWVNNEPCVQIKNIKRTIFHRAFLWRSPSHIDLGIEEK</sequence>
<accession>K6Z8X6</accession>
<protein>
    <submittedName>
        <fullName evidence="1">Uncharacterized protein</fullName>
    </submittedName>
</protein>
<organism evidence="1 2">
    <name type="scientific">Paraglaciecola mesophila KMM 241</name>
    <dbReference type="NCBI Taxonomy" id="1128912"/>
    <lineage>
        <taxon>Bacteria</taxon>
        <taxon>Pseudomonadati</taxon>
        <taxon>Pseudomonadota</taxon>
        <taxon>Gammaproteobacteria</taxon>
        <taxon>Alteromonadales</taxon>
        <taxon>Alteromonadaceae</taxon>
        <taxon>Paraglaciecola</taxon>
    </lineage>
</organism>
<reference evidence="1 2" key="1">
    <citation type="journal article" date="2017" name="Antonie Van Leeuwenhoek">
        <title>Rhizobium rhizosphaerae sp. nov., a novel species isolated from rice rhizosphere.</title>
        <authorList>
            <person name="Zhao J.J."/>
            <person name="Zhang J."/>
            <person name="Zhang R.J."/>
            <person name="Zhang C.W."/>
            <person name="Yin H.Q."/>
            <person name="Zhang X.X."/>
        </authorList>
    </citation>
    <scope>NUCLEOTIDE SEQUENCE [LARGE SCALE GENOMIC DNA]</scope>
    <source>
        <strain evidence="1 2">KMM 241</strain>
    </source>
</reference>
<comment type="caution">
    <text evidence="1">The sequence shown here is derived from an EMBL/GenBank/DDBJ whole genome shotgun (WGS) entry which is preliminary data.</text>
</comment>
<dbReference type="AlphaFoldDB" id="K6Z8X6"/>
<evidence type="ECO:0000313" key="1">
    <source>
        <dbReference type="EMBL" id="GAC25438.1"/>
    </source>
</evidence>